<keyword evidence="2" id="KW-1185">Reference proteome</keyword>
<evidence type="ECO:0000313" key="2">
    <source>
        <dbReference type="Proteomes" id="UP001175271"/>
    </source>
</evidence>
<dbReference type="EMBL" id="JAUCMV010000005">
    <property type="protein sequence ID" value="KAK0399933.1"/>
    <property type="molecule type" value="Genomic_DNA"/>
</dbReference>
<sequence length="124" mass="13562">MSFTLSNMRTVQLQYFSALIIVFVVITETSARPSLADLYSQLQLKAMASSIMRDDPIPVAPAASEAAPKPFSPHLKKLRQGYKLPIHGLDVVTQPPVTAQDKGQPNPKSAAHIINRLSSVLLRI</sequence>
<comment type="caution">
    <text evidence="1">The sequence shown here is derived from an EMBL/GenBank/DDBJ whole genome shotgun (WGS) entry which is preliminary data.</text>
</comment>
<proteinExistence type="predicted"/>
<accession>A0AA39LJW9</accession>
<evidence type="ECO:0000313" key="1">
    <source>
        <dbReference type="EMBL" id="KAK0399933.1"/>
    </source>
</evidence>
<gene>
    <name evidence="1" type="ORF">QR680_003281</name>
</gene>
<dbReference type="AlphaFoldDB" id="A0AA39LJW9"/>
<reference evidence="1" key="1">
    <citation type="submission" date="2023-06" db="EMBL/GenBank/DDBJ databases">
        <title>Genomic analysis of the entomopathogenic nematode Steinernema hermaphroditum.</title>
        <authorList>
            <person name="Schwarz E.M."/>
            <person name="Heppert J.K."/>
            <person name="Baniya A."/>
            <person name="Schwartz H.T."/>
            <person name="Tan C.-H."/>
            <person name="Antoshechkin I."/>
            <person name="Sternberg P.W."/>
            <person name="Goodrich-Blair H."/>
            <person name="Dillman A.R."/>
        </authorList>
    </citation>
    <scope>NUCLEOTIDE SEQUENCE</scope>
    <source>
        <strain evidence="1">PS9179</strain>
        <tissue evidence="1">Whole animal</tissue>
    </source>
</reference>
<dbReference type="Proteomes" id="UP001175271">
    <property type="component" value="Unassembled WGS sequence"/>
</dbReference>
<organism evidence="1 2">
    <name type="scientific">Steinernema hermaphroditum</name>
    <dbReference type="NCBI Taxonomy" id="289476"/>
    <lineage>
        <taxon>Eukaryota</taxon>
        <taxon>Metazoa</taxon>
        <taxon>Ecdysozoa</taxon>
        <taxon>Nematoda</taxon>
        <taxon>Chromadorea</taxon>
        <taxon>Rhabditida</taxon>
        <taxon>Tylenchina</taxon>
        <taxon>Panagrolaimomorpha</taxon>
        <taxon>Strongyloidoidea</taxon>
        <taxon>Steinernematidae</taxon>
        <taxon>Steinernema</taxon>
    </lineage>
</organism>
<name>A0AA39LJW9_9BILA</name>
<protein>
    <submittedName>
        <fullName evidence="1">Uncharacterized protein</fullName>
    </submittedName>
</protein>